<reference evidence="2 3" key="1">
    <citation type="submission" date="2024-10" db="EMBL/GenBank/DDBJ databases">
        <title>The Natural Products Discovery Center: Release of the First 8490 Sequenced Strains for Exploring Actinobacteria Biosynthetic Diversity.</title>
        <authorList>
            <person name="Kalkreuter E."/>
            <person name="Kautsar S.A."/>
            <person name="Yang D."/>
            <person name="Bader C.D."/>
            <person name="Teijaro C.N."/>
            <person name="Fluegel L."/>
            <person name="Davis C.M."/>
            <person name="Simpson J.R."/>
            <person name="Lauterbach L."/>
            <person name="Steele A.D."/>
            <person name="Gui C."/>
            <person name="Meng S."/>
            <person name="Li G."/>
            <person name="Viehrig K."/>
            <person name="Ye F."/>
            <person name="Su P."/>
            <person name="Kiefer A.F."/>
            <person name="Nichols A."/>
            <person name="Cepeda A.J."/>
            <person name="Yan W."/>
            <person name="Fan B."/>
            <person name="Jiang Y."/>
            <person name="Adhikari A."/>
            <person name="Zheng C.-J."/>
            <person name="Schuster L."/>
            <person name="Cowan T.M."/>
            <person name="Smanski M.J."/>
            <person name="Chevrette M.G."/>
            <person name="De Carvalho L.P.S."/>
            <person name="Shen B."/>
        </authorList>
    </citation>
    <scope>NUCLEOTIDE SEQUENCE [LARGE SCALE GENOMIC DNA]</scope>
    <source>
        <strain evidence="2 3">NPDC015755</strain>
    </source>
</reference>
<dbReference type="Gene3D" id="3.50.50.60">
    <property type="entry name" value="FAD/NAD(P)-binding domain"/>
    <property type="match status" value="1"/>
</dbReference>
<dbReference type="InterPro" id="IPR052189">
    <property type="entry name" value="L-asp_N-monooxygenase_NS-form"/>
</dbReference>
<organism evidence="2 3">
    <name type="scientific">Streptomyces lateritius</name>
    <dbReference type="NCBI Taxonomy" id="67313"/>
    <lineage>
        <taxon>Bacteria</taxon>
        <taxon>Bacillati</taxon>
        <taxon>Actinomycetota</taxon>
        <taxon>Actinomycetes</taxon>
        <taxon>Kitasatosporales</taxon>
        <taxon>Streptomycetaceae</taxon>
        <taxon>Streptomyces</taxon>
    </lineage>
</organism>
<protein>
    <submittedName>
        <fullName evidence="2">FAD/NAD(P)-binding protein</fullName>
    </submittedName>
</protein>
<dbReference type="SUPFAM" id="SSF51905">
    <property type="entry name" value="FAD/NAD(P)-binding domain"/>
    <property type="match status" value="2"/>
</dbReference>
<dbReference type="EMBL" id="JBIBSM010000003">
    <property type="protein sequence ID" value="MFF8275957.1"/>
    <property type="molecule type" value="Genomic_DNA"/>
</dbReference>
<dbReference type="InterPro" id="IPR011990">
    <property type="entry name" value="TPR-like_helical_dom_sf"/>
</dbReference>
<evidence type="ECO:0000313" key="2">
    <source>
        <dbReference type="EMBL" id="MFF8275957.1"/>
    </source>
</evidence>
<dbReference type="InterPro" id="IPR036188">
    <property type="entry name" value="FAD/NAD-bd_sf"/>
</dbReference>
<evidence type="ECO:0000259" key="1">
    <source>
        <dbReference type="Pfam" id="PF13454"/>
    </source>
</evidence>
<dbReference type="Gene3D" id="1.25.40.10">
    <property type="entry name" value="Tetratricopeptide repeat domain"/>
    <property type="match status" value="1"/>
</dbReference>
<dbReference type="Proteomes" id="UP001603013">
    <property type="component" value="Unassembled WGS sequence"/>
</dbReference>
<name>A0ABW6Y8P3_9ACTN</name>
<dbReference type="PRINTS" id="PR00411">
    <property type="entry name" value="PNDRDTASEI"/>
</dbReference>
<gene>
    <name evidence="2" type="ORF">ACF05T_07560</name>
</gene>
<dbReference type="SUPFAM" id="SSF48452">
    <property type="entry name" value="TPR-like"/>
    <property type="match status" value="1"/>
</dbReference>
<feature type="domain" description="FAD-dependent urate hydroxylase HpyO/Asp monooxygenase CreE-like FAD/NAD(P)-binding" evidence="1">
    <location>
        <begin position="11"/>
        <end position="162"/>
    </location>
</feature>
<dbReference type="PRINTS" id="PR00368">
    <property type="entry name" value="FADPNR"/>
</dbReference>
<sequence>MVSTRQRSTVAVVGAGAAGALVAVQLCEAAARRRTPLDLVLIDPAAEAGRGTAYATEVPEHRLNVPVGGMSCYPDDPGHFRRWLCRHGESTVTAADFASRHRFGSYLADTLGRAIITAHGTVAVRRLRTTAGNCADTADGRLALTLADGGTVTADSVVLATGPAAGTAGWAPAELRGSDRFVTDPWAPGALDAVDPADDVLLVGTGLTAVDLALVLDRPGRTVHAVSRSGLLPRPHAVAPLPPVPPPPGLGALPLHRLRPALRRHLAAVLRDHGDWRPAFDGLRPGIAALWQGLTDEERAEFLARDATRWNVHRHRMAPATAEAVARARAARRLRIHAGRIAAAEPLEDGRLVVRLADGRELTVARVVDCTGPGLRMDGADDPLWGGLIADGLAVPGPLGIGVATDAGRLRDGQGRTERPLFTLGAPRRGELWETTAIPEIRVQAKEIAEAVLAPLTPARPAGRRRPTDQFGLPLSTHAAAATAFRTGLGRVVTVRAKAAEAFARSVELDPGFALGHAALALLGHESGADVDVSRALADAQRSAAERGDERERSFVDVVTRRVRAHDGGPASADDGDRALVDHLDRFPGDAFALGIAVPTIAFSGVGDLDGSLALRLVEHTAPAYDGHWFHTSLLAFVRQEQGRIDEAGALARVALAAEPASGHAVHALAHVHYESGAHRDGRDWLDGWIGGQGRGAVHRAHFSWHVALHELALDDTEAVRRRWFAQLAPRQVNGVRALVDSGSLLWRARMSRNWTGRVPVEGVLDAVARDLVERPATAFTALHSAVALTAAGDLPALRRLRTHAAGADPVQREVVVPLCRALEAVLEERWTTAVTGLRALLPSLRKVGGSAAQREVVEETLLYALMEAGHSDAARHLLEERLDRRASPLDRRRLADLPA</sequence>
<dbReference type="InterPro" id="IPR038732">
    <property type="entry name" value="HpyO/CreE_NAD-binding"/>
</dbReference>
<proteinExistence type="predicted"/>
<accession>A0ABW6Y8P3</accession>
<dbReference type="PANTHER" id="PTHR40254:SF1">
    <property type="entry name" value="BLR0577 PROTEIN"/>
    <property type="match status" value="1"/>
</dbReference>
<evidence type="ECO:0000313" key="3">
    <source>
        <dbReference type="Proteomes" id="UP001603013"/>
    </source>
</evidence>
<dbReference type="PANTHER" id="PTHR40254">
    <property type="entry name" value="BLR0577 PROTEIN"/>
    <property type="match status" value="1"/>
</dbReference>
<comment type="caution">
    <text evidence="2">The sequence shown here is derived from an EMBL/GenBank/DDBJ whole genome shotgun (WGS) entry which is preliminary data.</text>
</comment>
<dbReference type="RefSeq" id="WP_391933545.1">
    <property type="nucleotide sequence ID" value="NZ_JBIBSM010000003.1"/>
</dbReference>
<keyword evidence="3" id="KW-1185">Reference proteome</keyword>
<dbReference type="Pfam" id="PF13454">
    <property type="entry name" value="NAD_binding_9"/>
    <property type="match status" value="1"/>
</dbReference>